<dbReference type="InterPro" id="IPR036390">
    <property type="entry name" value="WH_DNA-bd_sf"/>
</dbReference>
<accession>A8ZN61</accession>
<keyword evidence="2" id="KW-1185">Reference proteome</keyword>
<geneLocation type="plasmid" evidence="1 2">
    <name>pREB3</name>
</geneLocation>
<dbReference type="RefSeq" id="WP_012167576.1">
    <property type="nucleotide sequence ID" value="NC_009928.1"/>
</dbReference>
<dbReference type="AlphaFoldDB" id="A8ZN61"/>
<dbReference type="Proteomes" id="UP000000268">
    <property type="component" value="Plasmid pREB3"/>
</dbReference>
<name>A8ZN61_ACAM1</name>
<dbReference type="KEGG" id="amr:AM1_C0333"/>
<sequence>MKFQDIFEYFKNPPPTKLCQEVAACFILSVLIDLGDSDFTAISQYLKSKHPAYRVSDHILYIARNFLVDEALILSYWQKQPGQGRPNQMYKISVEKQGEALQLAQLWHRYLGE</sequence>
<dbReference type="SUPFAM" id="SSF46785">
    <property type="entry name" value="Winged helix' DNA-binding domain"/>
    <property type="match status" value="1"/>
</dbReference>
<gene>
    <name evidence="1" type="ordered locus">AM1_C0333</name>
</gene>
<keyword evidence="1" id="KW-0614">Plasmid</keyword>
<evidence type="ECO:0000313" key="1">
    <source>
        <dbReference type="EMBL" id="ABW32260.1"/>
    </source>
</evidence>
<dbReference type="Gene3D" id="1.10.10.10">
    <property type="entry name" value="Winged helix-like DNA-binding domain superfamily/Winged helix DNA-binding domain"/>
    <property type="match status" value="1"/>
</dbReference>
<organism evidence="1 2">
    <name type="scientific">Acaryochloris marina (strain MBIC 11017)</name>
    <dbReference type="NCBI Taxonomy" id="329726"/>
    <lineage>
        <taxon>Bacteria</taxon>
        <taxon>Bacillati</taxon>
        <taxon>Cyanobacteriota</taxon>
        <taxon>Cyanophyceae</taxon>
        <taxon>Acaryochloridales</taxon>
        <taxon>Acaryochloridaceae</taxon>
        <taxon>Acaryochloris</taxon>
    </lineage>
</organism>
<reference evidence="1 2" key="1">
    <citation type="journal article" date="2008" name="Proc. Natl. Acad. Sci. U.S.A.">
        <title>Niche adaptation and genome expansion in the chlorophyll d-producing cyanobacterium Acaryochloris marina.</title>
        <authorList>
            <person name="Swingley W.D."/>
            <person name="Chen M."/>
            <person name="Cheung P.C."/>
            <person name="Conrad A.L."/>
            <person name="Dejesa L.C."/>
            <person name="Hao J."/>
            <person name="Honchak B.M."/>
            <person name="Karbach L.E."/>
            <person name="Kurdoglu A."/>
            <person name="Lahiri S."/>
            <person name="Mastrian S.D."/>
            <person name="Miyashita H."/>
            <person name="Page L."/>
            <person name="Ramakrishna P."/>
            <person name="Satoh S."/>
            <person name="Sattley W.M."/>
            <person name="Shimada Y."/>
            <person name="Taylor H.L."/>
            <person name="Tomo T."/>
            <person name="Tsuchiya T."/>
            <person name="Wang Z.T."/>
            <person name="Raymond J."/>
            <person name="Mimuro M."/>
            <person name="Blankenship R.E."/>
            <person name="Touchman J.W."/>
        </authorList>
    </citation>
    <scope>NUCLEOTIDE SEQUENCE [LARGE SCALE GENOMIC DNA]</scope>
    <source>
        <strain evidence="2">MBIC 11017</strain>
        <plasmid evidence="2">Plasmid pREB3</plasmid>
    </source>
</reference>
<dbReference type="OrthoDB" id="424245at2"/>
<dbReference type="EMBL" id="CP000840">
    <property type="protein sequence ID" value="ABW32260.1"/>
    <property type="molecule type" value="Genomic_DNA"/>
</dbReference>
<evidence type="ECO:0000313" key="2">
    <source>
        <dbReference type="Proteomes" id="UP000000268"/>
    </source>
</evidence>
<dbReference type="HOGENOM" id="CLU_141073_0_0_3"/>
<protein>
    <submittedName>
        <fullName evidence="1">Circadian period extender, putative</fullName>
    </submittedName>
</protein>
<dbReference type="InterPro" id="IPR036388">
    <property type="entry name" value="WH-like_DNA-bd_sf"/>
</dbReference>
<proteinExistence type="predicted"/>